<comment type="similarity">
    <text evidence="2">Belongs to the oxidase-dependent Fe transporter (OFeT) (TC 9.A.10.1) family.</text>
</comment>
<keyword evidence="5 6" id="KW-0472">Membrane</keyword>
<dbReference type="InterPro" id="IPR004923">
    <property type="entry name" value="FTR1/Fip1/EfeU"/>
</dbReference>
<dbReference type="PANTHER" id="PTHR31632">
    <property type="entry name" value="IRON TRANSPORTER FTH1"/>
    <property type="match status" value="1"/>
</dbReference>
<evidence type="ECO:0000313" key="8">
    <source>
        <dbReference type="EMBL" id="OOZ39851.1"/>
    </source>
</evidence>
<reference evidence="8 9" key="1">
    <citation type="submission" date="2016-11" db="EMBL/GenBank/DDBJ databases">
        <title>Mixed transmission modes and dynamic genome evolution in an obligate animal-bacterial symbiosis.</title>
        <authorList>
            <person name="Russell S.L."/>
            <person name="Corbett-Detig R.B."/>
            <person name="Cavanaugh C.M."/>
        </authorList>
    </citation>
    <scope>NUCLEOTIDE SEQUENCE [LARGE SCALE GENOMIC DNA]</scope>
    <source>
        <strain evidence="8">Sveles-Q1</strain>
    </source>
</reference>
<evidence type="ECO:0000256" key="2">
    <source>
        <dbReference type="ARBA" id="ARBA00008333"/>
    </source>
</evidence>
<feature type="chain" id="PRO_5010518318" description="Iron permease" evidence="7">
    <location>
        <begin position="24"/>
        <end position="398"/>
    </location>
</feature>
<feature type="transmembrane region" description="Helical" evidence="6">
    <location>
        <begin position="369"/>
        <end position="388"/>
    </location>
</feature>
<sequence>MKRAILPMIFVAALMLLVGVANAADSGDVDFVAVVDEISQRGDRSLVNYKPSEGLELSDEFSSLYFDLFEESGMELAIGLQDPTLKSELESQFGTVIGHAAGGADKVLVSKAWIELRTALQTVAQQYASQPRASSTLLQAFLILLREGFEAILVVTALAAYLRKTGAADKVKVIYQGVGWALAASLITAWILTQVIELSGPAQEALEGITMLVAAAVLFYVSYWLFAKREAGRWQAYVQGQIDNALTSGSLFALGFAAFLAVYREGAETVLFYQALLGQAQGESGEIAAGFALAALTLLGLFWLMRSASLRLPIGPFFAVTAALLYYLAMNFAGTGILELQEAGWVSSTPLEGIPRLPWLGLFPTLESIAAQLALIIPLLFALGWMVMRPRTDRGAAQ</sequence>
<protein>
    <recommendedName>
        <fullName evidence="10">Iron permease</fullName>
    </recommendedName>
</protein>
<feature type="transmembrane region" description="Helical" evidence="6">
    <location>
        <begin position="173"/>
        <end position="193"/>
    </location>
</feature>
<evidence type="ECO:0000256" key="4">
    <source>
        <dbReference type="ARBA" id="ARBA00022989"/>
    </source>
</evidence>
<comment type="caution">
    <text evidence="8">The sequence shown here is derived from an EMBL/GenBank/DDBJ whole genome shotgun (WGS) entry which is preliminary data.</text>
</comment>
<evidence type="ECO:0000256" key="7">
    <source>
        <dbReference type="SAM" id="SignalP"/>
    </source>
</evidence>
<organism evidence="8 9">
    <name type="scientific">Solemya pervernicosa gill symbiont</name>
    <dbReference type="NCBI Taxonomy" id="642797"/>
    <lineage>
        <taxon>Bacteria</taxon>
        <taxon>Pseudomonadati</taxon>
        <taxon>Pseudomonadota</taxon>
        <taxon>Gammaproteobacteria</taxon>
        <taxon>sulfur-oxidizing symbionts</taxon>
    </lineage>
</organism>
<feature type="transmembrane region" description="Helical" evidence="6">
    <location>
        <begin position="205"/>
        <end position="226"/>
    </location>
</feature>
<dbReference type="GO" id="GO:0033573">
    <property type="term" value="C:high-affinity iron permease complex"/>
    <property type="evidence" value="ECO:0007669"/>
    <property type="project" value="InterPro"/>
</dbReference>
<dbReference type="Pfam" id="PF03239">
    <property type="entry name" value="FTR1"/>
    <property type="match status" value="1"/>
</dbReference>
<dbReference type="Proteomes" id="UP000191110">
    <property type="component" value="Unassembled WGS sequence"/>
</dbReference>
<gene>
    <name evidence="8" type="ORF">BOW53_10020</name>
</gene>
<evidence type="ECO:0000256" key="3">
    <source>
        <dbReference type="ARBA" id="ARBA00022692"/>
    </source>
</evidence>
<dbReference type="EMBL" id="MPRL01000040">
    <property type="protein sequence ID" value="OOZ39851.1"/>
    <property type="molecule type" value="Genomic_DNA"/>
</dbReference>
<dbReference type="AlphaFoldDB" id="A0A1T2L447"/>
<accession>A0A1T2L447</accession>
<feature type="transmembrane region" description="Helical" evidence="6">
    <location>
        <begin position="287"/>
        <end position="305"/>
    </location>
</feature>
<comment type="subcellular location">
    <subcellularLocation>
        <location evidence="1">Membrane</location>
        <topology evidence="1">Multi-pass membrane protein</topology>
    </subcellularLocation>
</comment>
<proteinExistence type="inferred from homology"/>
<keyword evidence="7" id="KW-0732">Signal</keyword>
<evidence type="ECO:0008006" key="10">
    <source>
        <dbReference type="Google" id="ProtNLM"/>
    </source>
</evidence>
<keyword evidence="3 6" id="KW-0812">Transmembrane</keyword>
<feature type="transmembrane region" description="Helical" evidence="6">
    <location>
        <begin position="246"/>
        <end position="263"/>
    </location>
</feature>
<dbReference type="GO" id="GO:0015093">
    <property type="term" value="F:ferrous iron transmembrane transporter activity"/>
    <property type="evidence" value="ECO:0007669"/>
    <property type="project" value="TreeGrafter"/>
</dbReference>
<evidence type="ECO:0000256" key="5">
    <source>
        <dbReference type="ARBA" id="ARBA00023136"/>
    </source>
</evidence>
<evidence type="ECO:0000256" key="1">
    <source>
        <dbReference type="ARBA" id="ARBA00004141"/>
    </source>
</evidence>
<name>A0A1T2L447_9GAMM</name>
<evidence type="ECO:0000256" key="6">
    <source>
        <dbReference type="SAM" id="Phobius"/>
    </source>
</evidence>
<feature type="transmembrane region" description="Helical" evidence="6">
    <location>
        <begin position="137"/>
        <end position="161"/>
    </location>
</feature>
<dbReference type="PANTHER" id="PTHR31632:SF2">
    <property type="entry name" value="PLASMA MEMBRANE IRON PERMEASE"/>
    <property type="match status" value="1"/>
</dbReference>
<dbReference type="RefSeq" id="WP_236725699.1">
    <property type="nucleotide sequence ID" value="NZ_MPRL01000040.1"/>
</dbReference>
<feature type="transmembrane region" description="Helical" evidence="6">
    <location>
        <begin position="317"/>
        <end position="338"/>
    </location>
</feature>
<evidence type="ECO:0000313" key="9">
    <source>
        <dbReference type="Proteomes" id="UP000191110"/>
    </source>
</evidence>
<keyword evidence="9" id="KW-1185">Reference proteome</keyword>
<keyword evidence="4 6" id="KW-1133">Transmembrane helix</keyword>
<feature type="signal peptide" evidence="7">
    <location>
        <begin position="1"/>
        <end position="23"/>
    </location>
</feature>